<dbReference type="Gene3D" id="3.40.50.10910">
    <property type="entry name" value="Amidohydrolase"/>
    <property type="match status" value="1"/>
</dbReference>
<dbReference type="InterPro" id="IPR032466">
    <property type="entry name" value="Metal_Hydrolase"/>
</dbReference>
<feature type="signal peptide" evidence="1">
    <location>
        <begin position="1"/>
        <end position="19"/>
    </location>
</feature>
<dbReference type="Gene3D" id="1.20.58.520">
    <property type="entry name" value="Amidohydrolase"/>
    <property type="match status" value="1"/>
</dbReference>
<evidence type="ECO:0000256" key="1">
    <source>
        <dbReference type="SAM" id="SignalP"/>
    </source>
</evidence>
<dbReference type="Gene3D" id="3.30.110.90">
    <property type="entry name" value="Amidohydrolase"/>
    <property type="match status" value="1"/>
</dbReference>
<sequence>MNRILALAVAAAFGVSAHAATTTTRYDIHVENGKRAGEQVVERDDDGTTRVRFIFKDNGRGPELTEQFRVGQDGTISNYSVKGNSTFGAVVDEQFERTGDQASWRSTSEKGNKAVSGAALYVPLNSSFEVASVAITALAARPGASLPLLPSGTLSHRKLDEVDVTAGGKTQKVQLLAQTGIGMSPQFYWATTGDKPRLFAVVIPGYMTMTEQGWSEVGKTLAARQKLSESKMLIDLASRLQHPLKGLTVVRNARVFDSAKATVGAPSDVYVLRGRITAVLPAGSPVRGAVNDIDAGGRIMLPGLFDMHGHVGRWEGGLNLAAGVTTVRDMGNDNAQVQQIIDETANGMLLGPQIVPAGFLEGESPFSSNGGFVVKDLPAAKNAIDWYAEHGYPQLKIYNSFPKAILKDTVAYAHRRGMRVGGHIPAGLRAHEALDAGYDEIQHINQVMLNFLATPQTETRTLERFILPSEKVAGLNFNSPVVKKFVATLKAKQIVVDPTLATFAFLKQRDGDLNEPFVAIADHMPPDVKRGFHVGTMKIADDATLKRYEKSYAKMVDFVGILYRAGVPIVAGTDEMAGFTLQSELAMLVKAGLTPAQAIQVATRNGAKYTRTSHDRGSIEPGKLADLVLVDGDPTTNIDDIRKVAAVITRGHVIYPQEVDKELGIMPFVKDTPALRALPPVSSNIAAGGNEGALHQITGTARHRH</sequence>
<organism evidence="3 4">
    <name type="scientific">Massilia polaris</name>
    <dbReference type="NCBI Taxonomy" id="2728846"/>
    <lineage>
        <taxon>Bacteria</taxon>
        <taxon>Pseudomonadati</taxon>
        <taxon>Pseudomonadota</taxon>
        <taxon>Betaproteobacteria</taxon>
        <taxon>Burkholderiales</taxon>
        <taxon>Oxalobacteraceae</taxon>
        <taxon>Telluria group</taxon>
        <taxon>Massilia</taxon>
    </lineage>
</organism>
<gene>
    <name evidence="3" type="ORF">HHL21_04060</name>
</gene>
<dbReference type="EMBL" id="JABBGG010000002">
    <property type="protein sequence ID" value="NML60273.1"/>
    <property type="molecule type" value="Genomic_DNA"/>
</dbReference>
<evidence type="ECO:0000313" key="3">
    <source>
        <dbReference type="EMBL" id="NML60273.1"/>
    </source>
</evidence>
<protein>
    <submittedName>
        <fullName evidence="3">Amidohydrolase family protein</fullName>
    </submittedName>
</protein>
<name>A0A848HLZ5_9BURK</name>
<keyword evidence="4" id="KW-1185">Reference proteome</keyword>
<dbReference type="AlphaFoldDB" id="A0A848HLZ5"/>
<evidence type="ECO:0000313" key="4">
    <source>
        <dbReference type="Proteomes" id="UP000583752"/>
    </source>
</evidence>
<evidence type="ECO:0000259" key="2">
    <source>
        <dbReference type="Pfam" id="PF01979"/>
    </source>
</evidence>
<dbReference type="InterPro" id="IPR006680">
    <property type="entry name" value="Amidohydro-rel"/>
</dbReference>
<proteinExistence type="predicted"/>
<comment type="caution">
    <text evidence="3">The sequence shown here is derived from an EMBL/GenBank/DDBJ whole genome shotgun (WGS) entry which is preliminary data.</text>
</comment>
<dbReference type="PANTHER" id="PTHR43135">
    <property type="entry name" value="ALPHA-D-RIBOSE 1-METHYLPHOSPHONATE 5-TRIPHOSPHATE DIPHOSPHATASE"/>
    <property type="match status" value="1"/>
</dbReference>
<reference evidence="3 4" key="1">
    <citation type="submission" date="2020-04" db="EMBL/GenBank/DDBJ databases">
        <title>Massilia sp. RP-1-19 isolated from soil.</title>
        <authorList>
            <person name="Dahal R.H."/>
        </authorList>
    </citation>
    <scope>NUCLEOTIDE SEQUENCE [LARGE SCALE GENOMIC DNA]</scope>
    <source>
        <strain evidence="3 4">RP-1-19</strain>
    </source>
</reference>
<dbReference type="Pfam" id="PF01979">
    <property type="entry name" value="Amidohydro_1"/>
    <property type="match status" value="1"/>
</dbReference>
<feature type="chain" id="PRO_5032598230" evidence="1">
    <location>
        <begin position="20"/>
        <end position="705"/>
    </location>
</feature>
<feature type="domain" description="Amidohydrolase-related" evidence="2">
    <location>
        <begin position="320"/>
        <end position="653"/>
    </location>
</feature>
<dbReference type="Proteomes" id="UP000583752">
    <property type="component" value="Unassembled WGS sequence"/>
</dbReference>
<keyword evidence="1" id="KW-0732">Signal</keyword>
<dbReference type="GO" id="GO:0016810">
    <property type="term" value="F:hydrolase activity, acting on carbon-nitrogen (but not peptide) bonds"/>
    <property type="evidence" value="ECO:0007669"/>
    <property type="project" value="InterPro"/>
</dbReference>
<keyword evidence="3" id="KW-0378">Hydrolase</keyword>
<dbReference type="InterPro" id="IPR051781">
    <property type="entry name" value="Metallo-dep_Hydrolase"/>
</dbReference>
<dbReference type="SUPFAM" id="SSF51338">
    <property type="entry name" value="Composite domain of metallo-dependent hydrolases"/>
    <property type="match status" value="1"/>
</dbReference>
<dbReference type="InterPro" id="IPR011059">
    <property type="entry name" value="Metal-dep_hydrolase_composite"/>
</dbReference>
<dbReference type="PANTHER" id="PTHR43135:SF3">
    <property type="entry name" value="ALPHA-D-RIBOSE 1-METHYLPHOSPHONATE 5-TRIPHOSPHATE DIPHOSPHATASE"/>
    <property type="match status" value="1"/>
</dbReference>
<accession>A0A848HLZ5</accession>
<dbReference type="RefSeq" id="WP_169463995.1">
    <property type="nucleotide sequence ID" value="NZ_JABBGG010000002.1"/>
</dbReference>
<dbReference type="Gene3D" id="2.30.40.10">
    <property type="entry name" value="Urease, subunit C, domain 1"/>
    <property type="match status" value="1"/>
</dbReference>
<dbReference type="SUPFAM" id="SSF51556">
    <property type="entry name" value="Metallo-dependent hydrolases"/>
    <property type="match status" value="1"/>
</dbReference>